<dbReference type="GO" id="GO:0045892">
    <property type="term" value="P:negative regulation of DNA-templated transcription"/>
    <property type="evidence" value="ECO:0007669"/>
    <property type="project" value="TreeGrafter"/>
</dbReference>
<dbReference type="GO" id="GO:0000976">
    <property type="term" value="F:transcription cis-regulatory region binding"/>
    <property type="evidence" value="ECO:0007669"/>
    <property type="project" value="TreeGrafter"/>
</dbReference>
<dbReference type="AlphaFoldDB" id="A2BJ30"/>
<dbReference type="HOGENOM" id="CLU_096072_4_4_2"/>
<sequence>MEILERARREIPNISPSTVYNNLQLLEKLGFIKSFSIHGGTRYDNVHTHVNVVCIDTGKVFDLDDVGAAEGLARVLESKLPGARVENIVVYARCS</sequence>
<proteinExistence type="predicted"/>
<protein>
    <submittedName>
        <fullName evidence="1">FUR family protein, Fe3+, Fe2+/Zn2+ uptake regulation</fullName>
    </submittedName>
</protein>
<gene>
    <name evidence="1" type="ordered locus">Hbut_0116</name>
</gene>
<name>A2BJ30_HYPBU</name>
<dbReference type="SUPFAM" id="SSF46785">
    <property type="entry name" value="Winged helix' DNA-binding domain"/>
    <property type="match status" value="1"/>
</dbReference>
<dbReference type="InterPro" id="IPR002481">
    <property type="entry name" value="FUR"/>
</dbReference>
<evidence type="ECO:0000313" key="2">
    <source>
        <dbReference type="Proteomes" id="UP000002593"/>
    </source>
</evidence>
<dbReference type="GO" id="GO:1900376">
    <property type="term" value="P:regulation of secondary metabolite biosynthetic process"/>
    <property type="evidence" value="ECO:0007669"/>
    <property type="project" value="TreeGrafter"/>
</dbReference>
<dbReference type="Pfam" id="PF01475">
    <property type="entry name" value="FUR"/>
    <property type="match status" value="1"/>
</dbReference>
<dbReference type="InterPro" id="IPR036388">
    <property type="entry name" value="WH-like_DNA-bd_sf"/>
</dbReference>
<dbReference type="EnsemblBacteria" id="ABM79991">
    <property type="protein sequence ID" value="ABM79991"/>
    <property type="gene ID" value="Hbut_0116"/>
</dbReference>
<accession>A2BJ30</accession>
<organism evidence="1 2">
    <name type="scientific">Hyperthermus butylicus (strain DSM 5456 / JCM 9403 / PLM1-5)</name>
    <dbReference type="NCBI Taxonomy" id="415426"/>
    <lineage>
        <taxon>Archaea</taxon>
        <taxon>Thermoproteota</taxon>
        <taxon>Thermoprotei</taxon>
        <taxon>Desulfurococcales</taxon>
        <taxon>Pyrodictiaceae</taxon>
        <taxon>Hyperthermus</taxon>
    </lineage>
</organism>
<dbReference type="EMBL" id="CP000493">
    <property type="protein sequence ID" value="ABM79991.1"/>
    <property type="molecule type" value="Genomic_DNA"/>
</dbReference>
<dbReference type="STRING" id="415426.Hbut_0116"/>
<dbReference type="PANTHER" id="PTHR33202">
    <property type="entry name" value="ZINC UPTAKE REGULATION PROTEIN"/>
    <property type="match status" value="1"/>
</dbReference>
<dbReference type="GO" id="GO:0008270">
    <property type="term" value="F:zinc ion binding"/>
    <property type="evidence" value="ECO:0007669"/>
    <property type="project" value="TreeGrafter"/>
</dbReference>
<reference evidence="1 2" key="1">
    <citation type="journal article" date="2007" name="Archaea">
        <title>The genome of Hyperthermus butylicus: a sulfur-reducing, peptide fermenting, neutrophilic Crenarchaeote growing up to 108 degrees C.</title>
        <authorList>
            <person name="Brugger K."/>
            <person name="Chen L."/>
            <person name="Stark M."/>
            <person name="Zibat A."/>
            <person name="Redder P."/>
            <person name="Ruepp A."/>
            <person name="Awayez M."/>
            <person name="She Q."/>
            <person name="Garrett R.A."/>
            <person name="Klenk H.P."/>
        </authorList>
    </citation>
    <scope>NUCLEOTIDE SEQUENCE [LARGE SCALE GENOMIC DNA]</scope>
    <source>
        <strain evidence="2">DSM 5456 / JCM 9403 / PLM1-5</strain>
    </source>
</reference>
<evidence type="ECO:0000313" key="1">
    <source>
        <dbReference type="EMBL" id="ABM79991.1"/>
    </source>
</evidence>
<dbReference type="Gene3D" id="1.10.10.10">
    <property type="entry name" value="Winged helix-like DNA-binding domain superfamily/Winged helix DNA-binding domain"/>
    <property type="match status" value="1"/>
</dbReference>
<dbReference type="eggNOG" id="arCOG01868">
    <property type="taxonomic scope" value="Archaea"/>
</dbReference>
<dbReference type="Proteomes" id="UP000002593">
    <property type="component" value="Chromosome"/>
</dbReference>
<dbReference type="InterPro" id="IPR036390">
    <property type="entry name" value="WH_DNA-bd_sf"/>
</dbReference>
<dbReference type="GO" id="GO:0003700">
    <property type="term" value="F:DNA-binding transcription factor activity"/>
    <property type="evidence" value="ECO:0007669"/>
    <property type="project" value="InterPro"/>
</dbReference>
<dbReference type="PANTHER" id="PTHR33202:SF7">
    <property type="entry name" value="FERRIC UPTAKE REGULATION PROTEIN"/>
    <property type="match status" value="1"/>
</dbReference>
<keyword evidence="2" id="KW-1185">Reference proteome</keyword>
<dbReference type="KEGG" id="hbu:Hbut_0116"/>